<evidence type="ECO:0000259" key="8">
    <source>
        <dbReference type="PROSITE" id="PS50118"/>
    </source>
</evidence>
<feature type="domain" description="HMG box" evidence="8">
    <location>
        <begin position="975"/>
        <end position="1043"/>
    </location>
</feature>
<feature type="compositionally biased region" description="Acidic residues" evidence="7">
    <location>
        <begin position="710"/>
        <end position="722"/>
    </location>
</feature>
<evidence type="ECO:0000256" key="6">
    <source>
        <dbReference type="PROSITE-ProRule" id="PRU00267"/>
    </source>
</evidence>
<feature type="compositionally biased region" description="Polar residues" evidence="7">
    <location>
        <begin position="739"/>
        <end position="751"/>
    </location>
</feature>
<dbReference type="SUPFAM" id="SSF47095">
    <property type="entry name" value="HMG-box"/>
    <property type="match status" value="1"/>
</dbReference>
<keyword evidence="4" id="KW-0804">Transcription</keyword>
<feature type="DNA-binding region" description="HMG box" evidence="6">
    <location>
        <begin position="975"/>
        <end position="1043"/>
    </location>
</feature>
<keyword evidence="3 6" id="KW-0238">DNA-binding</keyword>
<accession>A0A1I8ET57</accession>
<dbReference type="PANTHER" id="PTHR13059">
    <property type="entry name" value="HMG-BOX TRANSCRIPTION FACTOR BBX"/>
    <property type="match status" value="1"/>
</dbReference>
<evidence type="ECO:0000313" key="9">
    <source>
        <dbReference type="WBParaSite" id="maker-PairedContig_4740-snap-gene-0.6-mRNA-1"/>
    </source>
</evidence>
<feature type="region of interest" description="Disordered" evidence="7">
    <location>
        <begin position="683"/>
        <end position="722"/>
    </location>
</feature>
<feature type="compositionally biased region" description="Basic and acidic residues" evidence="7">
    <location>
        <begin position="840"/>
        <end position="870"/>
    </location>
</feature>
<dbReference type="PROSITE" id="PS00018">
    <property type="entry name" value="EF_HAND_1"/>
    <property type="match status" value="1"/>
</dbReference>
<dbReference type="InterPro" id="IPR032147">
    <property type="entry name" value="Cic_dom"/>
</dbReference>
<dbReference type="InterPro" id="IPR009071">
    <property type="entry name" value="HMG_box_dom"/>
</dbReference>
<proteinExistence type="predicted"/>
<dbReference type="SMART" id="SM00398">
    <property type="entry name" value="HMG"/>
    <property type="match status" value="1"/>
</dbReference>
<dbReference type="STRING" id="6293.A0A1I8ET57"/>
<reference evidence="9" key="1">
    <citation type="submission" date="2016-11" db="UniProtKB">
        <authorList>
            <consortium name="WormBaseParasite"/>
        </authorList>
    </citation>
    <scope>IDENTIFICATION</scope>
    <source>
        <strain evidence="9">pt0022</strain>
    </source>
</reference>
<dbReference type="InterPro" id="IPR052412">
    <property type="entry name" value="CC-Dev_Transcription_Reg"/>
</dbReference>
<feature type="region of interest" description="Disordered" evidence="7">
    <location>
        <begin position="1"/>
        <end position="76"/>
    </location>
</feature>
<dbReference type="PROSITE" id="PS50118">
    <property type="entry name" value="HMG_BOX_2"/>
    <property type="match status" value="1"/>
</dbReference>
<feature type="region of interest" description="Disordered" evidence="7">
    <location>
        <begin position="798"/>
        <end position="879"/>
    </location>
</feature>
<dbReference type="CDD" id="cd21990">
    <property type="entry name" value="HMG-box_CIC-like"/>
    <property type="match status" value="1"/>
</dbReference>
<dbReference type="PANTHER" id="PTHR13059:SF13">
    <property type="entry name" value="PROTEIN CAPICUA HOMOLOG"/>
    <property type="match status" value="1"/>
</dbReference>
<feature type="region of interest" description="Disordered" evidence="7">
    <location>
        <begin position="297"/>
        <end position="357"/>
    </location>
</feature>
<feature type="compositionally biased region" description="Low complexity" evidence="7">
    <location>
        <begin position="38"/>
        <end position="67"/>
    </location>
</feature>
<dbReference type="GO" id="GO:0005634">
    <property type="term" value="C:nucleus"/>
    <property type="evidence" value="ECO:0007669"/>
    <property type="project" value="UniProtKB-UniRule"/>
</dbReference>
<dbReference type="InterPro" id="IPR058607">
    <property type="entry name" value="HMG-box_Cic-like"/>
</dbReference>
<evidence type="ECO:0000256" key="2">
    <source>
        <dbReference type="ARBA" id="ARBA00023015"/>
    </source>
</evidence>
<dbReference type="GO" id="GO:0000981">
    <property type="term" value="F:DNA-binding transcription factor activity, RNA polymerase II-specific"/>
    <property type="evidence" value="ECO:0007669"/>
    <property type="project" value="TreeGrafter"/>
</dbReference>
<dbReference type="Pfam" id="PF00505">
    <property type="entry name" value="HMG_box"/>
    <property type="match status" value="1"/>
</dbReference>
<feature type="region of interest" description="Disordered" evidence="7">
    <location>
        <begin position="1594"/>
        <end position="1617"/>
    </location>
</feature>
<dbReference type="InterPro" id="IPR036910">
    <property type="entry name" value="HMG_box_dom_sf"/>
</dbReference>
<evidence type="ECO:0000256" key="5">
    <source>
        <dbReference type="ARBA" id="ARBA00023242"/>
    </source>
</evidence>
<dbReference type="FunFam" id="1.10.30.10:FF:000075">
    <property type="entry name" value="Capicua transcriptional repressor a"/>
    <property type="match status" value="1"/>
</dbReference>
<feature type="compositionally biased region" description="Polar residues" evidence="7">
    <location>
        <begin position="297"/>
        <end position="320"/>
    </location>
</feature>
<feature type="region of interest" description="Disordered" evidence="7">
    <location>
        <begin position="739"/>
        <end position="769"/>
    </location>
</feature>
<feature type="compositionally biased region" description="Polar residues" evidence="7">
    <location>
        <begin position="336"/>
        <end position="351"/>
    </location>
</feature>
<sequence>MDGNTEQGHSIRDDSSSVHPKLRGKRKATDDPIGAGGSLDSPPSSCSLLVQLHASSSSSGSQPQQQQHTYASGPTAAASQGMTLQFDTLALMEQLKKRNLGLEIPTNFTVESVNETTVNLEVWKTSRVLARPPDTEGYQPACIKGVTANKDITVQFDNGTEHVFEDVITSLREYPDILADQAPSPDSINIADIVCVKWKNDENIYHLAEVLKKTAWPIMFQMRLHVGISTDLWFHRASIRLLRPPWYDELNAMSNYNNSAVKSRDENGGIYSNSCSGVLASTVTHFSPPILPTVVQTTSSSRLSATETESQTLQKKTSYSDAADSDDEPMKDDQIDGTSDANNFSGKSTPKSAVGATAAERMSTQFFGLAPNQAASGSSTTFDEVQQVQCVASQAVSAACAAAAQQQQRYKKGEIVTTPGGIRKKFNGKQWRRLCSKEGCNKESQRRGYCSRHLSLKGKSIRSEFNLATTLSPGGSSIDWSHGEFSELSPVETQGRRFDETDVANTLLNLHNTHGFMPSASVEQPFSSSAPARFHHIIPPNPLAPKLMSGSAPPLSHSCNVDDTLTEAIKIDKSVINHGMYHPNLKTVTDRLLERTYPQPCDLLPLMPIQIPRKKNSALELNICTNASNSLLMQLTPRFDPFSSFSMLSEVSNNVGASKSDELTSPMGDFLTSKKFSESDDILDDASTAGTDTEVDDASEKTQSCKGDGCNDENITDNDDFEEDYSNSVHEQLFHGSERSGSAIGTFSGDNTARHNVMDDSEGETDQEGERFSLSIPWHHLVPHLQKRIFENSLKEFASTPDDSAQDTDQKEFGDDQQTSGTEKTLEGDQGGTDQQFGAEGDRCDNGTDCTDKVQNRRMIDGDKNRREGPENSTLESESVQQEYFLREQQHGVSQCYKDYGFEKRDRSRDAQLVAHYESETSKSILFDHFNFEFDEETFEFDTTDESMSTLSKKRKLQTVLCPDIPNKKAVRQHIRRPMNAFMIFSKRHRPLVHEKYPNRDNRTVSKILGEWWYALGPEEKQKYHDLATQVKEAHFRAHPDWKWCSRERKKTANGIRLEAEIHNTMSDLDISDQMASECIDGNSLPLFSPTTHTIHHPISLKPEIDMVPGSPLISPGCIPLSLMSSGSDQRDDKHYLDVLQPIMGLKADSGSRMLADDADHVMSSNSVLQPLISSLHPSFLWNTTIPDLASHSILPAEKQQHCHYTYGTFNTLHTFCSKAHTAFNSLMGFSTADRLHLNGNTAVESTAQLFPLPVSMSSGNSLLIPLILSSESGMQNRSVLISYNEQASRVDNLNTDSTFRNQFSSGTEFTFPRKTHQQVSLAHQVVPHFRNDILDSGHRNINMVSSRSSAFQVTVMKSTKVEQKALDGNHLESFSVEFTQPSEIASSLPHGSLTIVPCTKENLDTFVLMPTPAQRGMAKGQLRSMKIESAEKSEVGKPYETVQKSGAEKDYKELDEAIDVVNVSTISNKLSSNGSPIKKLFKRNDESMDRVLNQVDFEKKFANLPAFTPDDPQKGTATLPSTPSALLRTILEKQKSSKGDHDRKDALLNISHTVQSKPRTPAIASARYDSSFFFGSNFSPSTLHDHDDSISALPLYSPRTPKTPLDSSTEKSSSRKLLDHRRQLVVELLEEYGMFPSGQAISAFQNKYRRFFPNKQTLTLKIREMRQKMMASMQSPTTPSADCSFSQKRSNFQFEYESLVPLQYISTDLNMTTMCNANGSDRLIQKRREIIWSRPKVVHGVFIEYEHVIH</sequence>
<dbReference type="Gene3D" id="1.10.30.10">
    <property type="entry name" value="High mobility group box domain"/>
    <property type="match status" value="1"/>
</dbReference>
<name>A0A1I8ET57_WUCBA</name>
<evidence type="ECO:0000256" key="7">
    <source>
        <dbReference type="SAM" id="MobiDB-lite"/>
    </source>
</evidence>
<organism evidence="9">
    <name type="scientific">Wuchereria bancrofti</name>
    <dbReference type="NCBI Taxonomy" id="6293"/>
    <lineage>
        <taxon>Eukaryota</taxon>
        <taxon>Metazoa</taxon>
        <taxon>Ecdysozoa</taxon>
        <taxon>Nematoda</taxon>
        <taxon>Chromadorea</taxon>
        <taxon>Rhabditida</taxon>
        <taxon>Spirurina</taxon>
        <taxon>Spiruromorpha</taxon>
        <taxon>Filarioidea</taxon>
        <taxon>Onchocercidae</taxon>
        <taxon>Wuchereria</taxon>
    </lineage>
</organism>
<evidence type="ECO:0000256" key="3">
    <source>
        <dbReference type="ARBA" id="ARBA00023125"/>
    </source>
</evidence>
<dbReference type="Pfam" id="PF25981">
    <property type="entry name" value="HTH_Cic_C"/>
    <property type="match status" value="1"/>
</dbReference>
<protein>
    <submittedName>
        <fullName evidence="9">HMG box domain-containing protein</fullName>
    </submittedName>
</protein>
<dbReference type="GO" id="GO:0000977">
    <property type="term" value="F:RNA polymerase II transcription regulatory region sequence-specific DNA binding"/>
    <property type="evidence" value="ECO:0007669"/>
    <property type="project" value="TreeGrafter"/>
</dbReference>
<dbReference type="InterPro" id="IPR018247">
    <property type="entry name" value="EF_Hand_1_Ca_BS"/>
</dbReference>
<evidence type="ECO:0000256" key="1">
    <source>
        <dbReference type="ARBA" id="ARBA00022553"/>
    </source>
</evidence>
<keyword evidence="1" id="KW-0597">Phosphoprotein</keyword>
<keyword evidence="2" id="KW-0805">Transcription regulation</keyword>
<dbReference type="InterPro" id="IPR058606">
    <property type="entry name" value="HTH_Cic_C"/>
</dbReference>
<dbReference type="Pfam" id="PF16090">
    <property type="entry name" value="DUF4819"/>
    <property type="match status" value="1"/>
</dbReference>
<dbReference type="WBParaSite" id="maker-PairedContig_4740-snap-gene-0.6-mRNA-1">
    <property type="protein sequence ID" value="maker-PairedContig_4740-snap-gene-0.6-mRNA-1"/>
    <property type="gene ID" value="maker-PairedContig_4740-snap-gene-0.6"/>
</dbReference>
<keyword evidence="5 6" id="KW-0539">Nucleus</keyword>
<evidence type="ECO:0000256" key="4">
    <source>
        <dbReference type="ARBA" id="ARBA00023163"/>
    </source>
</evidence>
<feature type="region of interest" description="Disordered" evidence="7">
    <location>
        <begin position="1505"/>
        <end position="1524"/>
    </location>
</feature>